<feature type="region of interest" description="Disordered" evidence="1">
    <location>
        <begin position="539"/>
        <end position="594"/>
    </location>
</feature>
<proteinExistence type="predicted"/>
<protein>
    <submittedName>
        <fullName evidence="2">Uncharacterized protein</fullName>
    </submittedName>
</protein>
<feature type="compositionally biased region" description="Polar residues" evidence="1">
    <location>
        <begin position="378"/>
        <end position="388"/>
    </location>
</feature>
<dbReference type="Proteomes" id="UP001590950">
    <property type="component" value="Unassembled WGS sequence"/>
</dbReference>
<reference evidence="2 3" key="1">
    <citation type="submission" date="2024-09" db="EMBL/GenBank/DDBJ databases">
        <title>Rethinking Asexuality: The Enigmatic Case of Functional Sexual Genes in Lepraria (Stereocaulaceae).</title>
        <authorList>
            <person name="Doellman M."/>
            <person name="Sun Y."/>
            <person name="Barcenas-Pena A."/>
            <person name="Lumbsch H.T."/>
            <person name="Grewe F."/>
        </authorList>
    </citation>
    <scope>NUCLEOTIDE SEQUENCE [LARGE SCALE GENOMIC DNA]</scope>
    <source>
        <strain evidence="2 3">Mercado 3170</strain>
    </source>
</reference>
<evidence type="ECO:0000313" key="3">
    <source>
        <dbReference type="Proteomes" id="UP001590950"/>
    </source>
</evidence>
<feature type="region of interest" description="Disordered" evidence="1">
    <location>
        <begin position="378"/>
        <end position="400"/>
    </location>
</feature>
<feature type="region of interest" description="Disordered" evidence="1">
    <location>
        <begin position="108"/>
        <end position="162"/>
    </location>
</feature>
<accession>A0ABR4AV26</accession>
<feature type="compositionally biased region" description="Basic and acidic residues" evidence="1">
    <location>
        <begin position="562"/>
        <end position="581"/>
    </location>
</feature>
<dbReference type="EMBL" id="JBEFKJ010000001">
    <property type="protein sequence ID" value="KAL2048666.1"/>
    <property type="molecule type" value="Genomic_DNA"/>
</dbReference>
<keyword evidence="3" id="KW-1185">Reference proteome</keyword>
<feature type="compositionally biased region" description="Polar residues" evidence="1">
    <location>
        <begin position="945"/>
        <end position="956"/>
    </location>
</feature>
<feature type="compositionally biased region" description="Polar residues" evidence="1">
    <location>
        <begin position="73"/>
        <end position="86"/>
    </location>
</feature>
<feature type="compositionally biased region" description="Basic and acidic residues" evidence="1">
    <location>
        <begin position="693"/>
        <end position="703"/>
    </location>
</feature>
<feature type="compositionally biased region" description="Polar residues" evidence="1">
    <location>
        <begin position="998"/>
        <end position="1007"/>
    </location>
</feature>
<feature type="compositionally biased region" description="Basic and acidic residues" evidence="1">
    <location>
        <begin position="12"/>
        <end position="34"/>
    </location>
</feature>
<sequence>MASLSKKFSMWRQRDEEPQREKEKLGSRDSHESDDSGYYSKLSGLESQTIESSSIKPVSDHESPQNPPRTLRQKASSLFSELSTSVRSKAPLLHSISLSTDHCEHLLFQKPDPETPKAPRRRPSLISSVRSRRNPLSPLTSDLGNGIPKSPKLPVPTFDGKPPKLDVKIPSSSLNENSSRPATTALFRMMARTNLPPPLIESCTSPRIVPADQSLDKGVPSGLHAVLPNLEDPYVDKDGLDCSGDHFITSTLELAQSTEPKNRSLEDEKGCFVRAGTNAETTEPNSSSPTRLEYITSGYAETESMSPCPYCGRSGFGVSTSSVLKSPLSQPSTSQPPYLPHPTSLDDDLKDSLSTTSLTIGTKNLLPPHMDVIESMQNSPSQLLSTDTGEADAYSSDTSSELPSKRFRAAWDKRKAERHSRYLEAIDGAETDSDTSIHSSLKLRRLPTRIPIEQLRTWRYKAEAQTAVGPKSKVERKSILPFRTSKNAKDSTKPANTTAAESEVGYRDRRPFPMLEIGSGLVDPDATGVDVESPLAELTTMSRDRSPTNVAHSEQNSSLPLKHAEKSEKVVKTDGSSHESPIESNSPVAESPAYISPTAPNYTTMMMNLTFEDVLAFQAKNSAMNSSGSRSINSDVDSAPKQETFKDHCVSIAPEQKLYQRLPEVYNGMTPSSVLDPDTPDFAKFRVTPNKGPETESLRKDISDLDSPVSDSTDESCALTTHSPSCSLPIPFPSLHVRSEHAHADPEICHLLDSHDGTEIPLIGPNNSGIRRSSPDSLEYASEKEKVLVTQKTATATTTATEPYSCESTKCEIQPKLCAGEDVSIRQCVTSDHVENPPQSRPSVNVTAQETACLTASPLSLGSPLSPLSSEPPLSRHQSCKEKRGLRCDGSPCSRSGSAKSKERNLKSASQAKSEIRRFESREVKPTAYTGYELENELTHLFKQGSPTSTKSNSPIRSPRDRGKSAFHFEKEVPIISQAGAYDRPSRSPTPKRPTERMSNAETQNLLQKKLGNKDGEIEDSYIYDLKTEAPKISALVEGEASKVDKPRWRVPGSTISKAPSGNEQ</sequence>
<gene>
    <name evidence="2" type="ORF">N7G274_000578</name>
</gene>
<feature type="compositionally biased region" description="Basic and acidic residues" evidence="1">
    <location>
        <begin position="958"/>
        <end position="973"/>
    </location>
</feature>
<feature type="region of interest" description="Disordered" evidence="1">
    <location>
        <begin position="857"/>
        <end position="928"/>
    </location>
</feature>
<feature type="region of interest" description="Disordered" evidence="1">
    <location>
        <begin position="1040"/>
        <end position="1065"/>
    </location>
</feature>
<feature type="region of interest" description="Disordered" evidence="1">
    <location>
        <begin position="686"/>
        <end position="716"/>
    </location>
</feature>
<evidence type="ECO:0000313" key="2">
    <source>
        <dbReference type="EMBL" id="KAL2048666.1"/>
    </source>
</evidence>
<name>A0ABR4AV26_9LECA</name>
<feature type="region of interest" description="Disordered" evidence="1">
    <location>
        <begin position="940"/>
        <end position="1014"/>
    </location>
</feature>
<feature type="region of interest" description="Disordered" evidence="1">
    <location>
        <begin position="1"/>
        <end position="86"/>
    </location>
</feature>
<feature type="compositionally biased region" description="Basic and acidic residues" evidence="1">
    <location>
        <begin position="914"/>
        <end position="925"/>
    </location>
</feature>
<comment type="caution">
    <text evidence="2">The sequence shown here is derived from an EMBL/GenBank/DDBJ whole genome shotgun (WGS) entry which is preliminary data.</text>
</comment>
<feature type="region of interest" description="Disordered" evidence="1">
    <location>
        <begin position="321"/>
        <end position="348"/>
    </location>
</feature>
<feature type="compositionally biased region" description="Polar residues" evidence="1">
    <location>
        <begin position="1054"/>
        <end position="1065"/>
    </location>
</feature>
<evidence type="ECO:0000256" key="1">
    <source>
        <dbReference type="SAM" id="MobiDB-lite"/>
    </source>
</evidence>
<feature type="compositionally biased region" description="Low complexity" evidence="1">
    <location>
        <begin position="326"/>
        <end position="336"/>
    </location>
</feature>
<feature type="compositionally biased region" description="Polar residues" evidence="1">
    <location>
        <begin position="547"/>
        <end position="559"/>
    </location>
</feature>
<feature type="compositionally biased region" description="Basic and acidic residues" evidence="1">
    <location>
        <begin position="108"/>
        <end position="117"/>
    </location>
</feature>
<organism evidence="2 3">
    <name type="scientific">Stereocaulon virgatum</name>
    <dbReference type="NCBI Taxonomy" id="373712"/>
    <lineage>
        <taxon>Eukaryota</taxon>
        <taxon>Fungi</taxon>
        <taxon>Dikarya</taxon>
        <taxon>Ascomycota</taxon>
        <taxon>Pezizomycotina</taxon>
        <taxon>Lecanoromycetes</taxon>
        <taxon>OSLEUM clade</taxon>
        <taxon>Lecanoromycetidae</taxon>
        <taxon>Lecanorales</taxon>
        <taxon>Lecanorineae</taxon>
        <taxon>Stereocaulaceae</taxon>
        <taxon>Stereocaulon</taxon>
    </lineage>
</organism>
<feature type="compositionally biased region" description="Low complexity" evidence="1">
    <location>
        <begin position="857"/>
        <end position="875"/>
    </location>
</feature>
<feature type="compositionally biased region" description="Polar residues" evidence="1">
    <location>
        <begin position="45"/>
        <end position="56"/>
    </location>
</feature>